<name>G6AWI6_9BACT</name>
<dbReference type="InterPro" id="IPR050351">
    <property type="entry name" value="BphY/WalK/GraS-like"/>
</dbReference>
<dbReference type="PROSITE" id="PS50109">
    <property type="entry name" value="HIS_KIN"/>
    <property type="match status" value="1"/>
</dbReference>
<keyword evidence="9" id="KW-0067">ATP-binding</keyword>
<dbReference type="InterPro" id="IPR005467">
    <property type="entry name" value="His_kinase_dom"/>
</dbReference>
<evidence type="ECO:0000256" key="11">
    <source>
        <dbReference type="ARBA" id="ARBA00023136"/>
    </source>
</evidence>
<dbReference type="PATRIC" id="fig|1002367.3.peg.785"/>
<evidence type="ECO:0000256" key="5">
    <source>
        <dbReference type="ARBA" id="ARBA00022553"/>
    </source>
</evidence>
<evidence type="ECO:0000256" key="6">
    <source>
        <dbReference type="ARBA" id="ARBA00022679"/>
    </source>
</evidence>
<evidence type="ECO:0000256" key="9">
    <source>
        <dbReference type="ARBA" id="ARBA00022840"/>
    </source>
</evidence>
<organism evidence="14 15">
    <name type="scientific">Leyella stercorea DSM 18206</name>
    <dbReference type="NCBI Taxonomy" id="1002367"/>
    <lineage>
        <taxon>Bacteria</taxon>
        <taxon>Pseudomonadati</taxon>
        <taxon>Bacteroidota</taxon>
        <taxon>Bacteroidia</taxon>
        <taxon>Bacteroidales</taxon>
        <taxon>Prevotellaceae</taxon>
        <taxon>Leyella</taxon>
    </lineage>
</organism>
<dbReference type="InterPro" id="IPR004358">
    <property type="entry name" value="Sig_transdc_His_kin-like_C"/>
</dbReference>
<dbReference type="Gene3D" id="1.10.287.130">
    <property type="match status" value="1"/>
</dbReference>
<dbReference type="Proteomes" id="UP000004407">
    <property type="component" value="Unassembled WGS sequence"/>
</dbReference>
<dbReference type="PRINTS" id="PR00344">
    <property type="entry name" value="BCTRLSENSOR"/>
</dbReference>
<dbReference type="GO" id="GO:0005886">
    <property type="term" value="C:plasma membrane"/>
    <property type="evidence" value="ECO:0007669"/>
    <property type="project" value="UniProtKB-SubCell"/>
</dbReference>
<dbReference type="FunFam" id="1.10.287.130:FF:000008">
    <property type="entry name" value="Two-component sensor histidine kinase"/>
    <property type="match status" value="1"/>
</dbReference>
<evidence type="ECO:0000256" key="3">
    <source>
        <dbReference type="ARBA" id="ARBA00012438"/>
    </source>
</evidence>
<dbReference type="AlphaFoldDB" id="G6AWI6"/>
<dbReference type="PANTHER" id="PTHR45453:SF1">
    <property type="entry name" value="PHOSPHATE REGULON SENSOR PROTEIN PHOR"/>
    <property type="match status" value="1"/>
</dbReference>
<dbReference type="GO" id="GO:0000155">
    <property type="term" value="F:phosphorelay sensor kinase activity"/>
    <property type="evidence" value="ECO:0007669"/>
    <property type="project" value="InterPro"/>
</dbReference>
<keyword evidence="12" id="KW-1133">Transmembrane helix</keyword>
<dbReference type="CDD" id="cd00075">
    <property type="entry name" value="HATPase"/>
    <property type="match status" value="1"/>
</dbReference>
<evidence type="ECO:0000313" key="15">
    <source>
        <dbReference type="Proteomes" id="UP000004407"/>
    </source>
</evidence>
<keyword evidence="8 14" id="KW-0418">Kinase</keyword>
<evidence type="ECO:0000256" key="1">
    <source>
        <dbReference type="ARBA" id="ARBA00000085"/>
    </source>
</evidence>
<protein>
    <recommendedName>
        <fullName evidence="3">histidine kinase</fullName>
        <ecNumber evidence="3">2.7.13.3</ecNumber>
    </recommendedName>
</protein>
<dbReference type="Pfam" id="PF02518">
    <property type="entry name" value="HATPase_c"/>
    <property type="match status" value="1"/>
</dbReference>
<dbReference type="GO" id="GO:0004721">
    <property type="term" value="F:phosphoprotein phosphatase activity"/>
    <property type="evidence" value="ECO:0007669"/>
    <property type="project" value="TreeGrafter"/>
</dbReference>
<dbReference type="SMART" id="SM00387">
    <property type="entry name" value="HATPase_c"/>
    <property type="match status" value="1"/>
</dbReference>
<keyword evidence="5" id="KW-0597">Phosphoprotein</keyword>
<keyword evidence="6" id="KW-0808">Transferase</keyword>
<evidence type="ECO:0000256" key="10">
    <source>
        <dbReference type="ARBA" id="ARBA00023012"/>
    </source>
</evidence>
<keyword evidence="7" id="KW-0547">Nucleotide-binding</keyword>
<keyword evidence="10" id="KW-0902">Two-component regulatory system</keyword>
<dbReference type="InterPro" id="IPR003594">
    <property type="entry name" value="HATPase_dom"/>
</dbReference>
<dbReference type="InterPro" id="IPR003661">
    <property type="entry name" value="HisK_dim/P_dom"/>
</dbReference>
<dbReference type="Gene3D" id="3.30.565.10">
    <property type="entry name" value="Histidine kinase-like ATPase, C-terminal domain"/>
    <property type="match status" value="1"/>
</dbReference>
<dbReference type="eggNOG" id="COG5002">
    <property type="taxonomic scope" value="Bacteria"/>
</dbReference>
<evidence type="ECO:0000313" key="14">
    <source>
        <dbReference type="EMBL" id="EHJ41264.1"/>
    </source>
</evidence>
<accession>G6AWI6</accession>
<comment type="subcellular location">
    <subcellularLocation>
        <location evidence="2">Cell membrane</location>
    </subcellularLocation>
</comment>
<sequence length="488" mass="55912">GYGRMPYPPKLLIMKISVGKKLYLSILSVFLVFAVAFIVFQQEREKQFKIDTLNLKLQDYNSRMEEYLRLFPDFSEEALDRYVETHYIQNIRVTLIRANGDVLYDSKLKDYSHINNHSTRPEIAAALKHGAGSTVDRNSETVHGDFFYSATYFPKQQLIIRSALPYTSDLARSLQADQHYIWFAIGAILLLTIILYRFISRLSDNITKLRTFASRADHNESLDTEDLAVFPNDELGEIAERIIKIYKRLQTTRREQDVLKRQLTQNIAHELKTPVASIQGYLETILENPNINDSTREQFLQRSYAQSQRLTSLLQDISTLNRMDDAPEMMSEENVNISDIVSNIQKETALQLQQKEMKFCNRLQPNIVVRGSTSLLYSVFRNLTDNAIAYAGVGTTITIDAELSSDELFDDHRKWHFTFSDNGVGVPSEHLSRIFERFYRVDKGRSRKMGGTGLGLAIVKNAVLLHGGTISAHNNEEGGLRFEFTLRA</sequence>
<feature type="transmembrane region" description="Helical" evidence="12">
    <location>
        <begin position="22"/>
        <end position="40"/>
    </location>
</feature>
<dbReference type="GO" id="GO:0005524">
    <property type="term" value="F:ATP binding"/>
    <property type="evidence" value="ECO:0007669"/>
    <property type="project" value="UniProtKB-KW"/>
</dbReference>
<dbReference type="HOGENOM" id="CLU_558437_0_0_10"/>
<comment type="catalytic activity">
    <reaction evidence="1">
        <text>ATP + protein L-histidine = ADP + protein N-phospho-L-histidine.</text>
        <dbReference type="EC" id="2.7.13.3"/>
    </reaction>
</comment>
<dbReference type="SMART" id="SM00388">
    <property type="entry name" value="HisKA"/>
    <property type="match status" value="1"/>
</dbReference>
<evidence type="ECO:0000256" key="12">
    <source>
        <dbReference type="SAM" id="Phobius"/>
    </source>
</evidence>
<dbReference type="FunFam" id="3.30.565.10:FF:000006">
    <property type="entry name" value="Sensor histidine kinase WalK"/>
    <property type="match status" value="1"/>
</dbReference>
<dbReference type="GO" id="GO:0016036">
    <property type="term" value="P:cellular response to phosphate starvation"/>
    <property type="evidence" value="ECO:0007669"/>
    <property type="project" value="TreeGrafter"/>
</dbReference>
<dbReference type="EC" id="2.7.13.3" evidence="3"/>
<keyword evidence="11 12" id="KW-0472">Membrane</keyword>
<feature type="non-terminal residue" evidence="14">
    <location>
        <position position="1"/>
    </location>
</feature>
<evidence type="ECO:0000256" key="7">
    <source>
        <dbReference type="ARBA" id="ARBA00022741"/>
    </source>
</evidence>
<keyword evidence="4" id="KW-1003">Cell membrane</keyword>
<comment type="caution">
    <text evidence="14">The sequence shown here is derived from an EMBL/GenBank/DDBJ whole genome shotgun (WGS) entry which is preliminary data.</text>
</comment>
<dbReference type="CDD" id="cd00082">
    <property type="entry name" value="HisKA"/>
    <property type="match status" value="1"/>
</dbReference>
<dbReference type="SUPFAM" id="SSF55874">
    <property type="entry name" value="ATPase domain of HSP90 chaperone/DNA topoisomerase II/histidine kinase"/>
    <property type="match status" value="1"/>
</dbReference>
<keyword evidence="12" id="KW-0812">Transmembrane</keyword>
<dbReference type="InterPro" id="IPR036890">
    <property type="entry name" value="HATPase_C_sf"/>
</dbReference>
<evidence type="ECO:0000259" key="13">
    <source>
        <dbReference type="PROSITE" id="PS50109"/>
    </source>
</evidence>
<evidence type="ECO:0000256" key="2">
    <source>
        <dbReference type="ARBA" id="ARBA00004236"/>
    </source>
</evidence>
<dbReference type="PANTHER" id="PTHR45453">
    <property type="entry name" value="PHOSPHATE REGULON SENSOR PROTEIN PHOR"/>
    <property type="match status" value="1"/>
</dbReference>
<reference evidence="14 15" key="1">
    <citation type="submission" date="2011-08" db="EMBL/GenBank/DDBJ databases">
        <authorList>
            <person name="Weinstock G."/>
            <person name="Sodergren E."/>
            <person name="Clifton S."/>
            <person name="Fulton L."/>
            <person name="Fulton B."/>
            <person name="Courtney L."/>
            <person name="Fronick C."/>
            <person name="Harrison M."/>
            <person name="Strong C."/>
            <person name="Farmer C."/>
            <person name="Delahaunty K."/>
            <person name="Markovic C."/>
            <person name="Hall O."/>
            <person name="Minx P."/>
            <person name="Tomlinson C."/>
            <person name="Mitreva M."/>
            <person name="Hou S."/>
            <person name="Chen J."/>
            <person name="Wollam A."/>
            <person name="Pepin K.H."/>
            <person name="Johnson M."/>
            <person name="Bhonagiri V."/>
            <person name="Zhang X."/>
            <person name="Suruliraj S."/>
            <person name="Warren W."/>
            <person name="Chinwalla A."/>
            <person name="Mardis E.R."/>
            <person name="Wilson R.K."/>
        </authorList>
    </citation>
    <scope>NUCLEOTIDE SEQUENCE [LARGE SCALE GENOMIC DNA]</scope>
    <source>
        <strain evidence="14 15">DSM 18206</strain>
    </source>
</reference>
<evidence type="ECO:0000256" key="8">
    <source>
        <dbReference type="ARBA" id="ARBA00022777"/>
    </source>
</evidence>
<gene>
    <name evidence="14" type="ORF">HMPREF0673_00984</name>
</gene>
<feature type="domain" description="Histidine kinase" evidence="13">
    <location>
        <begin position="266"/>
        <end position="488"/>
    </location>
</feature>
<dbReference type="Pfam" id="PF00512">
    <property type="entry name" value="HisKA"/>
    <property type="match status" value="1"/>
</dbReference>
<dbReference type="SUPFAM" id="SSF47384">
    <property type="entry name" value="Homodimeric domain of signal transducing histidine kinase"/>
    <property type="match status" value="1"/>
</dbReference>
<dbReference type="InterPro" id="IPR036097">
    <property type="entry name" value="HisK_dim/P_sf"/>
</dbReference>
<dbReference type="EMBL" id="AFZZ01000090">
    <property type="protein sequence ID" value="EHJ41264.1"/>
    <property type="molecule type" value="Genomic_DNA"/>
</dbReference>
<proteinExistence type="predicted"/>
<evidence type="ECO:0000256" key="4">
    <source>
        <dbReference type="ARBA" id="ARBA00022475"/>
    </source>
</evidence>
<feature type="transmembrane region" description="Helical" evidence="12">
    <location>
        <begin position="180"/>
        <end position="199"/>
    </location>
</feature>